<keyword evidence="1" id="KW-0175">Coiled coil</keyword>
<proteinExistence type="predicted"/>
<evidence type="ECO:0000256" key="2">
    <source>
        <dbReference type="SAM" id="MobiDB-lite"/>
    </source>
</evidence>
<evidence type="ECO:0008006" key="5">
    <source>
        <dbReference type="Google" id="ProtNLM"/>
    </source>
</evidence>
<name>A0ABV7VFY1_9PROT</name>
<sequence>MVTEIGGESAPPSTTLSAPRAAAGGKIVAARDALAALSAPRKKTEAEQKLDAILRDLKTTRGKAAQEAARRKLDRIKAKLEALKLAAGSAAATGDAKLARRVAKEIRDAARDLGRALADAGSGGGSAVATAASAGVAAAPAEAAAPGADDKSSTAVPSSPPAAGSDDLASLKADAQGVLKELKKILRKLRETGLHPGLDRKDRAAMERMLAEADRSLAGLAAAAAPSVGGTVDLVA</sequence>
<feature type="region of interest" description="Disordered" evidence="2">
    <location>
        <begin position="139"/>
        <end position="169"/>
    </location>
</feature>
<dbReference type="RefSeq" id="WP_379725612.1">
    <property type="nucleotide sequence ID" value="NZ_JBHRYJ010000002.1"/>
</dbReference>
<evidence type="ECO:0000313" key="4">
    <source>
        <dbReference type="Proteomes" id="UP001595711"/>
    </source>
</evidence>
<keyword evidence="4" id="KW-1185">Reference proteome</keyword>
<feature type="region of interest" description="Disordered" evidence="2">
    <location>
        <begin position="1"/>
        <end position="22"/>
    </location>
</feature>
<protein>
    <recommendedName>
        <fullName evidence="5">Colicin import membrane protein</fullName>
    </recommendedName>
</protein>
<feature type="coiled-coil region" evidence="1">
    <location>
        <begin position="43"/>
        <end position="86"/>
    </location>
</feature>
<dbReference type="Proteomes" id="UP001595711">
    <property type="component" value="Unassembled WGS sequence"/>
</dbReference>
<comment type="caution">
    <text evidence="3">The sequence shown here is derived from an EMBL/GenBank/DDBJ whole genome shotgun (WGS) entry which is preliminary data.</text>
</comment>
<dbReference type="EMBL" id="JBHRYJ010000002">
    <property type="protein sequence ID" value="MFC3675938.1"/>
    <property type="molecule type" value="Genomic_DNA"/>
</dbReference>
<evidence type="ECO:0000313" key="3">
    <source>
        <dbReference type="EMBL" id="MFC3675938.1"/>
    </source>
</evidence>
<accession>A0ABV7VFY1</accession>
<reference evidence="4" key="1">
    <citation type="journal article" date="2019" name="Int. J. Syst. Evol. Microbiol.">
        <title>The Global Catalogue of Microorganisms (GCM) 10K type strain sequencing project: providing services to taxonomists for standard genome sequencing and annotation.</title>
        <authorList>
            <consortium name="The Broad Institute Genomics Platform"/>
            <consortium name="The Broad Institute Genome Sequencing Center for Infectious Disease"/>
            <person name="Wu L."/>
            <person name="Ma J."/>
        </authorList>
    </citation>
    <scope>NUCLEOTIDE SEQUENCE [LARGE SCALE GENOMIC DNA]</scope>
    <source>
        <strain evidence="4">KCTC 42182</strain>
    </source>
</reference>
<gene>
    <name evidence="3" type="ORF">ACFOOQ_10320</name>
</gene>
<evidence type="ECO:0000256" key="1">
    <source>
        <dbReference type="SAM" id="Coils"/>
    </source>
</evidence>
<organism evidence="3 4">
    <name type="scientific">Ferrovibrio xuzhouensis</name>
    <dbReference type="NCBI Taxonomy" id="1576914"/>
    <lineage>
        <taxon>Bacteria</taxon>
        <taxon>Pseudomonadati</taxon>
        <taxon>Pseudomonadota</taxon>
        <taxon>Alphaproteobacteria</taxon>
        <taxon>Rhodospirillales</taxon>
        <taxon>Rhodospirillaceae</taxon>
        <taxon>Ferrovibrio</taxon>
    </lineage>
</organism>